<evidence type="ECO:0000256" key="3">
    <source>
        <dbReference type="ARBA" id="ARBA00022692"/>
    </source>
</evidence>
<feature type="transmembrane region" description="Helical" evidence="7">
    <location>
        <begin position="235"/>
        <end position="255"/>
    </location>
</feature>
<evidence type="ECO:0000256" key="2">
    <source>
        <dbReference type="ARBA" id="ARBA00022448"/>
    </source>
</evidence>
<dbReference type="EMBL" id="AP018732">
    <property type="protein sequence ID" value="BBE41423.1"/>
    <property type="molecule type" value="Genomic_DNA"/>
</dbReference>
<comment type="similarity">
    <text evidence="7">Belongs to the binding-protein-dependent transport system permease family.</text>
</comment>
<dbReference type="GO" id="GO:0015419">
    <property type="term" value="F:ABC-type sulfate transporter activity"/>
    <property type="evidence" value="ECO:0007669"/>
    <property type="project" value="InterPro"/>
</dbReference>
<keyword evidence="2 7" id="KW-0813">Transport</keyword>
<dbReference type="Pfam" id="PF00528">
    <property type="entry name" value="BPD_transp_1"/>
    <property type="match status" value="1"/>
</dbReference>
<protein>
    <submittedName>
        <fullName evidence="9">Tungstate ABC transporter, permease protein WtpB</fullName>
    </submittedName>
</protein>
<keyword evidence="4 7" id="KW-1133">Transmembrane helix</keyword>
<evidence type="ECO:0000256" key="6">
    <source>
        <dbReference type="ARBA" id="ARBA00023136"/>
    </source>
</evidence>
<keyword evidence="6 7" id="KW-0472">Membrane</keyword>
<feature type="transmembrane region" description="Helical" evidence="7">
    <location>
        <begin position="83"/>
        <end position="104"/>
    </location>
</feature>
<dbReference type="KEGG" id="ccai:NAS2_0005"/>
<dbReference type="InterPro" id="IPR005667">
    <property type="entry name" value="Sulph_transpt2"/>
</dbReference>
<sequence>MRDLSIKTPLYMLAAVIAVPIAVLFYSAGPVGIASSFEDPQFISSLGLTMLGASIAAALNVALGTPAAYALARGLIRGEGALYDLLLSPVSIPHTVVGIMLLIMFSPASPLHYLLGSLNPLDTLWGMILAMFYVSAPIYVMSMREHFERSDLEMERFLGSLGMSPSSIFYSVILRGSLGSIARISLLSMGRAISEFGSIVILAYSVSMAPLFYYVKPATVLIWYKYDVYGLSAAVGYASALLVVTLILSLLAYLASED</sequence>
<feature type="transmembrane region" description="Helical" evidence="7">
    <location>
        <begin position="48"/>
        <end position="71"/>
    </location>
</feature>
<keyword evidence="3 7" id="KW-0812">Transmembrane</keyword>
<keyword evidence="5" id="KW-0764">Sulfate transport</keyword>
<evidence type="ECO:0000256" key="7">
    <source>
        <dbReference type="RuleBase" id="RU363032"/>
    </source>
</evidence>
<keyword evidence="10" id="KW-1185">Reference proteome</keyword>
<organism evidence="9 10">
    <name type="scientific">Conexivisphaera calida</name>
    <dbReference type="NCBI Taxonomy" id="1874277"/>
    <lineage>
        <taxon>Archaea</taxon>
        <taxon>Nitrososphaerota</taxon>
        <taxon>Conexivisphaeria</taxon>
        <taxon>Conexivisphaerales</taxon>
        <taxon>Conexivisphaeraceae</taxon>
        <taxon>Conexivisphaera</taxon>
    </lineage>
</organism>
<name>A0A4P2VDG0_9ARCH</name>
<dbReference type="CDD" id="cd06261">
    <property type="entry name" value="TM_PBP2"/>
    <property type="match status" value="1"/>
</dbReference>
<dbReference type="PANTHER" id="PTHR30406:SF8">
    <property type="entry name" value="SULFATE TRANSPORT SYSTEM PERMEASE PROTEIN CYST"/>
    <property type="match status" value="1"/>
</dbReference>
<dbReference type="InterPro" id="IPR035906">
    <property type="entry name" value="MetI-like_sf"/>
</dbReference>
<evidence type="ECO:0000256" key="5">
    <source>
        <dbReference type="ARBA" id="ARBA00023032"/>
    </source>
</evidence>
<dbReference type="GeneID" id="55583819"/>
<feature type="transmembrane region" description="Helical" evidence="7">
    <location>
        <begin position="196"/>
        <end position="215"/>
    </location>
</feature>
<dbReference type="Proteomes" id="UP000509448">
    <property type="component" value="Chromosome"/>
</dbReference>
<dbReference type="PROSITE" id="PS50928">
    <property type="entry name" value="ABC_TM1"/>
    <property type="match status" value="1"/>
</dbReference>
<evidence type="ECO:0000313" key="9">
    <source>
        <dbReference type="EMBL" id="BBE41423.1"/>
    </source>
</evidence>
<evidence type="ECO:0000313" key="10">
    <source>
        <dbReference type="Proteomes" id="UP000509448"/>
    </source>
</evidence>
<dbReference type="PANTHER" id="PTHR30406">
    <property type="entry name" value="SULFATE TRANSPORT SYSTEM PERMEASE PROTEIN"/>
    <property type="match status" value="1"/>
</dbReference>
<gene>
    <name evidence="9" type="ORF">NAS2_0005</name>
</gene>
<dbReference type="Gene3D" id="1.10.3720.10">
    <property type="entry name" value="MetI-like"/>
    <property type="match status" value="1"/>
</dbReference>
<dbReference type="AlphaFoldDB" id="A0A4P2VDG0"/>
<accession>A0A4P2VDG0</accession>
<evidence type="ECO:0000259" key="8">
    <source>
        <dbReference type="PROSITE" id="PS50928"/>
    </source>
</evidence>
<dbReference type="RefSeq" id="WP_174447770.1">
    <property type="nucleotide sequence ID" value="NZ_AP018732.1"/>
</dbReference>
<evidence type="ECO:0000256" key="4">
    <source>
        <dbReference type="ARBA" id="ARBA00022989"/>
    </source>
</evidence>
<dbReference type="InterPro" id="IPR000515">
    <property type="entry name" value="MetI-like"/>
</dbReference>
<feature type="domain" description="ABC transmembrane type-1" evidence="8">
    <location>
        <begin position="46"/>
        <end position="252"/>
    </location>
</feature>
<evidence type="ECO:0000256" key="1">
    <source>
        <dbReference type="ARBA" id="ARBA00004141"/>
    </source>
</evidence>
<dbReference type="SUPFAM" id="SSF161098">
    <property type="entry name" value="MetI-like"/>
    <property type="match status" value="1"/>
</dbReference>
<dbReference type="OrthoDB" id="11163at2157"/>
<proteinExistence type="inferred from homology"/>
<dbReference type="GO" id="GO:0005886">
    <property type="term" value="C:plasma membrane"/>
    <property type="evidence" value="ECO:0007669"/>
    <property type="project" value="UniProtKB-SubCell"/>
</dbReference>
<feature type="transmembrane region" description="Helical" evidence="7">
    <location>
        <begin position="9"/>
        <end position="28"/>
    </location>
</feature>
<feature type="transmembrane region" description="Helical" evidence="7">
    <location>
        <begin position="124"/>
        <end position="142"/>
    </location>
</feature>
<comment type="subcellular location">
    <subcellularLocation>
        <location evidence="7">Cell membrane</location>
        <topology evidence="7">Multi-pass membrane protein</topology>
    </subcellularLocation>
    <subcellularLocation>
        <location evidence="1">Membrane</location>
        <topology evidence="1">Multi-pass membrane protein</topology>
    </subcellularLocation>
</comment>
<reference evidence="9 10" key="1">
    <citation type="journal article" date="2019" name="ISME J.">
        <title>Isolation and characterization of a thermophilic sulfur- and iron-reducing thaumarchaeote from a terrestrial acidic hot spring.</title>
        <authorList>
            <person name="Kato S."/>
            <person name="Itoh T."/>
            <person name="Yuki M."/>
            <person name="Nagamori M."/>
            <person name="Ohnishi M."/>
            <person name="Uematsu K."/>
            <person name="Suzuki K."/>
            <person name="Takashina T."/>
            <person name="Ohkuma M."/>
        </authorList>
    </citation>
    <scope>NUCLEOTIDE SEQUENCE [LARGE SCALE GENOMIC DNA]</scope>
    <source>
        <strain evidence="9 10">NAS-02</strain>
    </source>
</reference>